<dbReference type="WBParaSite" id="maker-uti_cns_0000134-snap-gene-0.10-mRNA-1">
    <property type="protein sequence ID" value="maker-uti_cns_0000134-snap-gene-0.10-mRNA-1"/>
    <property type="gene ID" value="maker-uti_cns_0000134-snap-gene-0.10"/>
</dbReference>
<sequence length="331" mass="38321">MKELRSKLVTVFRLRRKLLNTWSQILNSLRQWIAEFFDSYLTQMLKSPVGVARKTKDVAAEFLHSLQGPKASLAERELVILQACLAKLQEHLSEWRHCSNEATEAETELQGRTALSKESSEVLVRIELLSQLQEESQSKFEELQRSMQNWRLQDVKSNFKANQKAPQLLFYDKYSLSIMHSVTGPAVSTRTQYVPETTQTEEQYSINTHGRQFHTSVSDSKTTVRYSFTSSSQMATEKQQIDDTFSPEFQAAVLKYSEAHKLEFSALVSSWSGFNDQVHRYVEAKTSKFSDSFTSWDGFDEQVRRYVEQYTSRFCVIFTSWSGFDSQVRQV</sequence>
<protein>
    <submittedName>
        <fullName evidence="3">SUN domain-containing protein</fullName>
    </submittedName>
</protein>
<keyword evidence="1" id="KW-0175">Coiled coil</keyword>
<evidence type="ECO:0000313" key="2">
    <source>
        <dbReference type="Proteomes" id="UP000095280"/>
    </source>
</evidence>
<organism evidence="2 3">
    <name type="scientific">Macrostomum lignano</name>
    <dbReference type="NCBI Taxonomy" id="282301"/>
    <lineage>
        <taxon>Eukaryota</taxon>
        <taxon>Metazoa</taxon>
        <taxon>Spiralia</taxon>
        <taxon>Lophotrochozoa</taxon>
        <taxon>Platyhelminthes</taxon>
        <taxon>Rhabditophora</taxon>
        <taxon>Macrostomorpha</taxon>
        <taxon>Macrostomida</taxon>
        <taxon>Macrostomidae</taxon>
        <taxon>Macrostomum</taxon>
    </lineage>
</organism>
<name>A0A1I8FVT0_9PLAT</name>
<dbReference type="Proteomes" id="UP000095280">
    <property type="component" value="Unplaced"/>
</dbReference>
<keyword evidence="2" id="KW-1185">Reference proteome</keyword>
<evidence type="ECO:0000256" key="1">
    <source>
        <dbReference type="SAM" id="Coils"/>
    </source>
</evidence>
<feature type="coiled-coil region" evidence="1">
    <location>
        <begin position="126"/>
        <end position="153"/>
    </location>
</feature>
<reference evidence="3" key="1">
    <citation type="submission" date="2016-11" db="UniProtKB">
        <authorList>
            <consortium name="WormBaseParasite"/>
        </authorList>
    </citation>
    <scope>IDENTIFICATION</scope>
</reference>
<evidence type="ECO:0000313" key="3">
    <source>
        <dbReference type="WBParaSite" id="maker-uti_cns_0000134-snap-gene-0.10-mRNA-1"/>
    </source>
</evidence>
<proteinExistence type="predicted"/>
<dbReference type="AlphaFoldDB" id="A0A1I8FVT0"/>
<accession>A0A1I8FVT0</accession>